<feature type="transmembrane region" description="Helical" evidence="7">
    <location>
        <begin position="280"/>
        <end position="300"/>
    </location>
</feature>
<gene>
    <name evidence="9" type="ORF">HCDG_04004</name>
</gene>
<evidence type="ECO:0000256" key="5">
    <source>
        <dbReference type="ARBA" id="ARBA00038359"/>
    </source>
</evidence>
<evidence type="ECO:0000256" key="7">
    <source>
        <dbReference type="SAM" id="Phobius"/>
    </source>
</evidence>
<dbReference type="InterPro" id="IPR049326">
    <property type="entry name" value="Rhodopsin_dom_fungi"/>
</dbReference>
<comment type="subcellular location">
    <subcellularLocation>
        <location evidence="1">Membrane</location>
        <topology evidence="1">Multi-pass membrane protein</topology>
    </subcellularLocation>
</comment>
<evidence type="ECO:0000256" key="3">
    <source>
        <dbReference type="ARBA" id="ARBA00022989"/>
    </source>
</evidence>
<name>C6HBC2_AJECH</name>
<feature type="compositionally biased region" description="Polar residues" evidence="6">
    <location>
        <begin position="497"/>
        <end position="507"/>
    </location>
</feature>
<dbReference type="EMBL" id="GG692422">
    <property type="protein sequence ID" value="EER42545.1"/>
    <property type="molecule type" value="Genomic_DNA"/>
</dbReference>
<evidence type="ECO:0000256" key="4">
    <source>
        <dbReference type="ARBA" id="ARBA00023136"/>
    </source>
</evidence>
<feature type="transmembrane region" description="Helical" evidence="7">
    <location>
        <begin position="198"/>
        <end position="217"/>
    </location>
</feature>
<proteinExistence type="inferred from homology"/>
<feature type="transmembrane region" description="Helical" evidence="7">
    <location>
        <begin position="111"/>
        <end position="134"/>
    </location>
</feature>
<evidence type="ECO:0000256" key="2">
    <source>
        <dbReference type="ARBA" id="ARBA00022692"/>
    </source>
</evidence>
<evidence type="ECO:0000256" key="1">
    <source>
        <dbReference type="ARBA" id="ARBA00004141"/>
    </source>
</evidence>
<dbReference type="PANTHER" id="PTHR33048">
    <property type="entry name" value="PTH11-LIKE INTEGRAL MEMBRANE PROTEIN (AFU_ORTHOLOGUE AFUA_5G11245)"/>
    <property type="match status" value="1"/>
</dbReference>
<feature type="transmembrane region" description="Helical" evidence="7">
    <location>
        <begin position="255"/>
        <end position="273"/>
    </location>
</feature>
<dbReference type="HOGENOM" id="CLU_524746_0_0_1"/>
<protein>
    <recommendedName>
        <fullName evidence="8">Rhodopsin domain-containing protein</fullName>
    </recommendedName>
</protein>
<keyword evidence="3 7" id="KW-1133">Transmembrane helix</keyword>
<organism evidence="9 10">
    <name type="scientific">Ajellomyces capsulatus (strain H143)</name>
    <name type="common">Darling's disease fungus</name>
    <name type="synonym">Histoplasma capsulatum</name>
    <dbReference type="NCBI Taxonomy" id="544712"/>
    <lineage>
        <taxon>Eukaryota</taxon>
        <taxon>Fungi</taxon>
        <taxon>Dikarya</taxon>
        <taxon>Ascomycota</taxon>
        <taxon>Pezizomycotina</taxon>
        <taxon>Eurotiomycetes</taxon>
        <taxon>Eurotiomycetidae</taxon>
        <taxon>Onygenales</taxon>
        <taxon>Ajellomycetaceae</taxon>
        <taxon>Histoplasma</taxon>
    </lineage>
</organism>
<feature type="transmembrane region" description="Helical" evidence="7">
    <location>
        <begin position="23"/>
        <end position="42"/>
    </location>
</feature>
<dbReference type="PANTHER" id="PTHR33048:SF19">
    <property type="entry name" value="MEMBRANE PROTEIN PTH11-LIKE, PUTATIVE (AFU_ORTHOLOGUE AFUA_1G14080)-RELATED"/>
    <property type="match status" value="1"/>
</dbReference>
<feature type="domain" description="Rhodopsin" evidence="8">
    <location>
        <begin position="95"/>
        <end position="310"/>
    </location>
</feature>
<evidence type="ECO:0000313" key="10">
    <source>
        <dbReference type="Proteomes" id="UP000002624"/>
    </source>
</evidence>
<dbReference type="Pfam" id="PF20684">
    <property type="entry name" value="Fung_rhodopsin"/>
    <property type="match status" value="1"/>
</dbReference>
<comment type="similarity">
    <text evidence="5">Belongs to the SAT4 family.</text>
</comment>
<sequence>MHWKSFDILCGWDDVHYVNKFRILRTSFLSSLTGLSFVALTLELSSDLVLTDAIARIVTRMYSSSAPDELTRWDVIPTLLVSWWCTGCSLAIIFVRVIGRYLRTQVLFPEDWIMLASVIPLLIRMGLVHLVLIYGTNNVIATNLSDIQIRQREIGSGLVLGARIFYSLFIWTAKYTITEFLTRLTAQTWRRSFQLMLNFIRLFLVATFAAVAISTLAECQPFHNYWQVNPMPEPKCRQGYAHLVAMGACDAATDMLLVAFPIPIIVVSTMSIFRKLALTLLFALSLILVVITCYRVPAVIQRQGNQQYRSLFASLEIVVATAISNAIVIGSFMRDRGVKKQKYKIGSVSEASDQKFSRRATITNHEWGSDADLATDIGPRLDLEVKMPTYQEVWPAPIAHANKRNPKENDFTPPQGAPEFIASDTIGECIIGANHMMDIETVIFLKQSPIYCHQPQGNSDSMTSRRTGIINSCLEDQRQGSGPSRPVRGDEDWAGANQGSGKLTKIQSTRDRTFESPRA</sequence>
<feature type="transmembrane region" description="Helical" evidence="7">
    <location>
        <begin position="312"/>
        <end position="333"/>
    </location>
</feature>
<feature type="region of interest" description="Disordered" evidence="6">
    <location>
        <begin position="473"/>
        <end position="519"/>
    </location>
</feature>
<dbReference type="Proteomes" id="UP000002624">
    <property type="component" value="Unassembled WGS sequence"/>
</dbReference>
<dbReference type="InterPro" id="IPR052337">
    <property type="entry name" value="SAT4-like"/>
</dbReference>
<dbReference type="GO" id="GO:0016020">
    <property type="term" value="C:membrane"/>
    <property type="evidence" value="ECO:0007669"/>
    <property type="project" value="UniProtKB-SubCell"/>
</dbReference>
<keyword evidence="2 7" id="KW-0812">Transmembrane</keyword>
<keyword evidence="4 7" id="KW-0472">Membrane</keyword>
<dbReference type="OrthoDB" id="5398233at2759"/>
<reference evidence="10" key="1">
    <citation type="submission" date="2009-05" db="EMBL/GenBank/DDBJ databases">
        <title>The genome sequence of Ajellomyces capsulatus strain H143.</title>
        <authorList>
            <person name="Champion M."/>
            <person name="Cuomo C.A."/>
            <person name="Ma L.-J."/>
            <person name="Henn M.R."/>
            <person name="Sil A."/>
            <person name="Goldman B."/>
            <person name="Young S.K."/>
            <person name="Kodira C.D."/>
            <person name="Zeng Q."/>
            <person name="Koehrsen M."/>
            <person name="Alvarado L."/>
            <person name="Berlin A.M."/>
            <person name="Borenstein D."/>
            <person name="Chen Z."/>
            <person name="Engels R."/>
            <person name="Freedman E."/>
            <person name="Gellesch M."/>
            <person name="Goldberg J."/>
            <person name="Griggs A."/>
            <person name="Gujja S."/>
            <person name="Heiman D.I."/>
            <person name="Hepburn T.A."/>
            <person name="Howarth C."/>
            <person name="Jen D."/>
            <person name="Larson L."/>
            <person name="Lewis B."/>
            <person name="Mehta T."/>
            <person name="Park D."/>
            <person name="Pearson M."/>
            <person name="Roberts A."/>
            <person name="Saif S."/>
            <person name="Shea T.D."/>
            <person name="Shenoy N."/>
            <person name="Sisk P."/>
            <person name="Stolte C."/>
            <person name="Sykes S."/>
            <person name="Walk T."/>
            <person name="White J."/>
            <person name="Yandava C."/>
            <person name="Klein B."/>
            <person name="McEwen J.G."/>
            <person name="Puccia R."/>
            <person name="Goldman G.H."/>
            <person name="Felipe M.S."/>
            <person name="Nino-Vega G."/>
            <person name="San-Blas G."/>
            <person name="Taylor J.W."/>
            <person name="Mendoza L."/>
            <person name="Galagan J.E."/>
            <person name="Nusbaum C."/>
            <person name="Birren B.W."/>
        </authorList>
    </citation>
    <scope>NUCLEOTIDE SEQUENCE [LARGE SCALE GENOMIC DNA]</scope>
    <source>
        <strain evidence="10">H143</strain>
    </source>
</reference>
<accession>C6HBC2</accession>
<evidence type="ECO:0000256" key="6">
    <source>
        <dbReference type="SAM" id="MobiDB-lite"/>
    </source>
</evidence>
<dbReference type="AlphaFoldDB" id="C6HBC2"/>
<dbReference type="OMA" id="LFAEWAI"/>
<feature type="transmembrane region" description="Helical" evidence="7">
    <location>
        <begin position="154"/>
        <end position="177"/>
    </location>
</feature>
<dbReference type="VEuPathDB" id="FungiDB:HCDG_04004"/>
<evidence type="ECO:0000259" key="8">
    <source>
        <dbReference type="Pfam" id="PF20684"/>
    </source>
</evidence>
<evidence type="ECO:0000313" key="9">
    <source>
        <dbReference type="EMBL" id="EER42545.1"/>
    </source>
</evidence>
<feature type="compositionally biased region" description="Basic and acidic residues" evidence="6">
    <location>
        <begin position="508"/>
        <end position="519"/>
    </location>
</feature>
<feature type="transmembrane region" description="Helical" evidence="7">
    <location>
        <begin position="81"/>
        <end position="99"/>
    </location>
</feature>